<dbReference type="InterPro" id="IPR036514">
    <property type="entry name" value="SGNH_hydro_sf"/>
</dbReference>
<keyword evidence="2" id="KW-1185">Reference proteome</keyword>
<organism evidence="1 2">
    <name type="scientific">Pseudorhodobacter antarcticus</name>
    <dbReference type="NCBI Taxonomy" id="1077947"/>
    <lineage>
        <taxon>Bacteria</taxon>
        <taxon>Pseudomonadati</taxon>
        <taxon>Pseudomonadota</taxon>
        <taxon>Alphaproteobacteria</taxon>
        <taxon>Rhodobacterales</taxon>
        <taxon>Paracoccaceae</taxon>
        <taxon>Pseudorhodobacter</taxon>
    </lineage>
</organism>
<dbReference type="AlphaFoldDB" id="A0A1H8FMI3"/>
<dbReference type="OrthoDB" id="8883291at2"/>
<dbReference type="Gene3D" id="3.40.50.1110">
    <property type="entry name" value="SGNH hydrolase"/>
    <property type="match status" value="1"/>
</dbReference>
<dbReference type="EMBL" id="FOCO01000011">
    <property type="protein sequence ID" value="SEN32298.1"/>
    <property type="molecule type" value="Genomic_DNA"/>
</dbReference>
<proteinExistence type="predicted"/>
<evidence type="ECO:0000313" key="1">
    <source>
        <dbReference type="EMBL" id="SEN32298.1"/>
    </source>
</evidence>
<reference evidence="1 2" key="1">
    <citation type="submission" date="2016-10" db="EMBL/GenBank/DDBJ databases">
        <authorList>
            <person name="de Groot N.N."/>
        </authorList>
    </citation>
    <scope>NUCLEOTIDE SEQUENCE [LARGE SCALE GENOMIC DNA]</scope>
    <source>
        <strain evidence="1 2">CGMCC 1.10836</strain>
    </source>
</reference>
<evidence type="ECO:0000313" key="2">
    <source>
        <dbReference type="Proteomes" id="UP000183002"/>
    </source>
</evidence>
<dbReference type="RefSeq" id="WP_050519660.1">
    <property type="nucleotide sequence ID" value="NZ_FOCO01000011.1"/>
</dbReference>
<dbReference type="Proteomes" id="UP000183002">
    <property type="component" value="Unassembled WGS sequence"/>
</dbReference>
<dbReference type="STRING" id="1077947.SAMN05216227_101141"/>
<accession>A0A1H8FMI3</accession>
<sequence length="319" mass="34047">MNRRAVLWAGLAGVLAGGAGLALWRTASPKAMAAAAFNALYTTPLTPPDAVLSVYHLGHSLVGRDMPVMLNQLAAAAGFTAHSHASQLGWGASLDQHRKGDVPGMEQENAHPNHRPADTALASGAYDAVVLTEMVEIRDAIRYHDSANALAHWARTARAGNPNARLYLYETWHRLDDAEGWLNRIDADFTRAWQDQLLRVAMVAPDVGTIHLIPGGQTLAAVTRAIEAGEVPGLTRREDLFSRDAAGAVDPIHLNDLGAYIIALTHFATLYHRSPLGLPGALLRADGTPATPIPDAAIAPLQTLVWQVVTRYSLTGVAG</sequence>
<protein>
    <submittedName>
        <fullName evidence="1">Uncharacterized protein</fullName>
    </submittedName>
</protein>
<dbReference type="GO" id="GO:0016788">
    <property type="term" value="F:hydrolase activity, acting on ester bonds"/>
    <property type="evidence" value="ECO:0007669"/>
    <property type="project" value="UniProtKB-ARBA"/>
</dbReference>
<gene>
    <name evidence="1" type="ORF">SAMN05216227_101141</name>
</gene>
<name>A0A1H8FMI3_9RHOB</name>